<feature type="transmembrane region" description="Helical" evidence="7">
    <location>
        <begin position="228"/>
        <end position="248"/>
    </location>
</feature>
<feature type="transmembrane region" description="Helical" evidence="7">
    <location>
        <begin position="383"/>
        <end position="402"/>
    </location>
</feature>
<comment type="subcellular location">
    <subcellularLocation>
        <location evidence="1">Cell membrane</location>
        <topology evidence="1">Multi-pass membrane protein</topology>
    </subcellularLocation>
</comment>
<dbReference type="Pfam" id="PF01943">
    <property type="entry name" value="Polysacc_synt"/>
    <property type="match status" value="1"/>
</dbReference>
<dbReference type="InterPro" id="IPR002797">
    <property type="entry name" value="Polysacc_synth"/>
</dbReference>
<keyword evidence="3 7" id="KW-0812">Transmembrane</keyword>
<feature type="transmembrane region" description="Helical" evidence="7">
    <location>
        <begin position="104"/>
        <end position="123"/>
    </location>
</feature>
<name>A0ABN6N5P7_9BACT</name>
<evidence type="ECO:0000256" key="4">
    <source>
        <dbReference type="ARBA" id="ARBA00022989"/>
    </source>
</evidence>
<protein>
    <recommendedName>
        <fullName evidence="10">Polysaccharide biosynthesis protein</fullName>
    </recommendedName>
</protein>
<feature type="transmembrane region" description="Helical" evidence="7">
    <location>
        <begin position="64"/>
        <end position="83"/>
    </location>
</feature>
<keyword evidence="2" id="KW-1003">Cell membrane</keyword>
<dbReference type="Proteomes" id="UP001162734">
    <property type="component" value="Chromosome"/>
</dbReference>
<evidence type="ECO:0000256" key="7">
    <source>
        <dbReference type="SAM" id="Phobius"/>
    </source>
</evidence>
<evidence type="ECO:0000256" key="5">
    <source>
        <dbReference type="ARBA" id="ARBA00023136"/>
    </source>
</evidence>
<evidence type="ECO:0000256" key="6">
    <source>
        <dbReference type="SAM" id="MobiDB-lite"/>
    </source>
</evidence>
<feature type="transmembrane region" description="Helical" evidence="7">
    <location>
        <begin position="186"/>
        <end position="207"/>
    </location>
</feature>
<reference evidence="9" key="1">
    <citation type="journal article" date="2022" name="Int. J. Syst. Evol. Microbiol.">
        <title>Anaeromyxobacter oryzae sp. nov., Anaeromyxobacter diazotrophicus sp. nov. and Anaeromyxobacter paludicola sp. nov., isolated from paddy soils.</title>
        <authorList>
            <person name="Itoh H."/>
            <person name="Xu Z."/>
            <person name="Mise K."/>
            <person name="Masuda Y."/>
            <person name="Ushijima N."/>
            <person name="Hayakawa C."/>
            <person name="Shiratori Y."/>
            <person name="Senoo K."/>
        </authorList>
    </citation>
    <scope>NUCLEOTIDE SEQUENCE [LARGE SCALE GENOMIC DNA]</scope>
    <source>
        <strain evidence="9">Red630</strain>
    </source>
</reference>
<evidence type="ECO:0000256" key="2">
    <source>
        <dbReference type="ARBA" id="ARBA00022475"/>
    </source>
</evidence>
<proteinExistence type="predicted"/>
<keyword evidence="5 7" id="KW-0472">Membrane</keyword>
<dbReference type="PANTHER" id="PTHR30250:SF11">
    <property type="entry name" value="O-ANTIGEN TRANSPORTER-RELATED"/>
    <property type="match status" value="1"/>
</dbReference>
<evidence type="ECO:0000313" key="9">
    <source>
        <dbReference type="Proteomes" id="UP001162734"/>
    </source>
</evidence>
<organism evidence="8 9">
    <name type="scientific">Anaeromyxobacter paludicola</name>
    <dbReference type="NCBI Taxonomy" id="2918171"/>
    <lineage>
        <taxon>Bacteria</taxon>
        <taxon>Pseudomonadati</taxon>
        <taxon>Myxococcota</taxon>
        <taxon>Myxococcia</taxon>
        <taxon>Myxococcales</taxon>
        <taxon>Cystobacterineae</taxon>
        <taxon>Anaeromyxobacteraceae</taxon>
        <taxon>Anaeromyxobacter</taxon>
    </lineage>
</organism>
<feature type="transmembrane region" description="Helical" evidence="7">
    <location>
        <begin position="268"/>
        <end position="290"/>
    </location>
</feature>
<sequence>MATLDPAQLAPAPSPAVDDAPPARQSLRANFSWTLAGHAVNAGSQWVTLVAIAKLAAAEAVGRYALGTAIAAPLFLFAGLNLNAAQVTDTGRRFGFPDYLRVRATGMLVALAAAVAIVLASSYDRQTRLVVLAVSLAKLVEGLSDIHYGCWQQHERMRPMAASLMLRGVLGLSAVSAVLWAGAGVLAAILGLCLAWLLVLLLHDFPVTRALLPRRARPASGADRGARWRVAGRIALTSLPLGLVMMLVSLRTNAPRYFIEHHGGAAELGVFAALSSLVAAANLVVAALGQSATPRLARHHFEGDGAAFRRLLAFLLGVAVALGGAGIGAAALLGRPALRLLFGPVYAARADLLVWLMGAGLVAYVASFLGCALTAIRRFNVQLPLFASTAGSCAVTSAWLVPRYGLTGAVGAWGLALLLEVILSAWVLWSAVRRRAPAPLAAG</sequence>
<dbReference type="EMBL" id="AP025592">
    <property type="protein sequence ID" value="BDG08517.1"/>
    <property type="molecule type" value="Genomic_DNA"/>
</dbReference>
<gene>
    <name evidence="8" type="ORF">AMPC_16300</name>
</gene>
<dbReference type="InterPro" id="IPR050833">
    <property type="entry name" value="Poly_Biosynth_Transport"/>
</dbReference>
<evidence type="ECO:0000256" key="3">
    <source>
        <dbReference type="ARBA" id="ARBA00022692"/>
    </source>
</evidence>
<feature type="region of interest" description="Disordered" evidence="6">
    <location>
        <begin position="1"/>
        <end position="21"/>
    </location>
</feature>
<dbReference type="PANTHER" id="PTHR30250">
    <property type="entry name" value="PST FAMILY PREDICTED COLANIC ACID TRANSPORTER"/>
    <property type="match status" value="1"/>
</dbReference>
<keyword evidence="4 7" id="KW-1133">Transmembrane helix</keyword>
<feature type="transmembrane region" description="Helical" evidence="7">
    <location>
        <begin position="353"/>
        <end position="376"/>
    </location>
</feature>
<evidence type="ECO:0000256" key="1">
    <source>
        <dbReference type="ARBA" id="ARBA00004651"/>
    </source>
</evidence>
<evidence type="ECO:0008006" key="10">
    <source>
        <dbReference type="Google" id="ProtNLM"/>
    </source>
</evidence>
<feature type="transmembrane region" description="Helical" evidence="7">
    <location>
        <begin position="311"/>
        <end position="333"/>
    </location>
</feature>
<keyword evidence="9" id="KW-1185">Reference proteome</keyword>
<accession>A0ABN6N5P7</accession>
<feature type="transmembrane region" description="Helical" evidence="7">
    <location>
        <begin position="408"/>
        <end position="429"/>
    </location>
</feature>
<dbReference type="RefSeq" id="WP_248345693.1">
    <property type="nucleotide sequence ID" value="NZ_AP025592.1"/>
</dbReference>
<evidence type="ECO:0000313" key="8">
    <source>
        <dbReference type="EMBL" id="BDG08517.1"/>
    </source>
</evidence>
<feature type="transmembrane region" description="Helical" evidence="7">
    <location>
        <begin position="160"/>
        <end position="180"/>
    </location>
</feature>